<gene>
    <name evidence="6" type="ORF">AMPC_04180</name>
</gene>
<feature type="transmembrane region" description="Helical" evidence="4">
    <location>
        <begin position="12"/>
        <end position="33"/>
    </location>
</feature>
<dbReference type="Pfam" id="PF02518">
    <property type="entry name" value="HATPase_c"/>
    <property type="match status" value="1"/>
</dbReference>
<dbReference type="SMART" id="SM00388">
    <property type="entry name" value="HisKA"/>
    <property type="match status" value="1"/>
</dbReference>
<sequence>MGERRRWEGPGRWYLPVLGAVYLAAGACVVALVNPREPSAGRPALALLAVLALLFAAQTVVGRRLLLSREHLERAVAERTRELESARAQLAVSDRLATVGTMAAGVAHEINNPLTYVLANVAFLADQLARPEQDPALRAELASAAQEAREGADRVRSVVLGLRAFAHAPSGDLQPVAIGPEIEAAVAMCRHHIEQRGRFEVRVADDLPAVRGRPHELGQVFVNLLVNAGQALAEDARQRNRVILEARPAPGGVAVEVRDNGAGIAPESLPRLFDPFFTTKPVGQGTGLGLSICHGIVHRSGGRIEVESAPGQGALFRVTLPLAAPARRTA</sequence>
<dbReference type="PANTHER" id="PTHR43065:SF50">
    <property type="entry name" value="HISTIDINE KINASE"/>
    <property type="match status" value="1"/>
</dbReference>
<evidence type="ECO:0000313" key="7">
    <source>
        <dbReference type="Proteomes" id="UP001162734"/>
    </source>
</evidence>
<evidence type="ECO:0000256" key="3">
    <source>
        <dbReference type="ARBA" id="ARBA00022553"/>
    </source>
</evidence>
<dbReference type="Proteomes" id="UP001162734">
    <property type="component" value="Chromosome"/>
</dbReference>
<dbReference type="PROSITE" id="PS50109">
    <property type="entry name" value="HIS_KIN"/>
    <property type="match status" value="1"/>
</dbReference>
<dbReference type="Pfam" id="PF00512">
    <property type="entry name" value="HisKA"/>
    <property type="match status" value="1"/>
</dbReference>
<evidence type="ECO:0000256" key="2">
    <source>
        <dbReference type="ARBA" id="ARBA00012438"/>
    </source>
</evidence>
<dbReference type="InterPro" id="IPR003594">
    <property type="entry name" value="HATPase_dom"/>
</dbReference>
<comment type="catalytic activity">
    <reaction evidence="1">
        <text>ATP + protein L-histidine = ADP + protein N-phospho-L-histidine.</text>
        <dbReference type="EC" id="2.7.13.3"/>
    </reaction>
</comment>
<evidence type="ECO:0000259" key="5">
    <source>
        <dbReference type="PROSITE" id="PS50109"/>
    </source>
</evidence>
<keyword evidence="4" id="KW-1133">Transmembrane helix</keyword>
<keyword evidence="7" id="KW-1185">Reference proteome</keyword>
<dbReference type="SMART" id="SM00387">
    <property type="entry name" value="HATPase_c"/>
    <property type="match status" value="1"/>
</dbReference>
<organism evidence="6 7">
    <name type="scientific">Anaeromyxobacter paludicola</name>
    <dbReference type="NCBI Taxonomy" id="2918171"/>
    <lineage>
        <taxon>Bacteria</taxon>
        <taxon>Pseudomonadati</taxon>
        <taxon>Myxococcota</taxon>
        <taxon>Myxococcia</taxon>
        <taxon>Myxococcales</taxon>
        <taxon>Cystobacterineae</taxon>
        <taxon>Anaeromyxobacteraceae</taxon>
        <taxon>Anaeromyxobacter</taxon>
    </lineage>
</organism>
<dbReference type="CDD" id="cd00082">
    <property type="entry name" value="HisKA"/>
    <property type="match status" value="1"/>
</dbReference>
<dbReference type="SUPFAM" id="SSF47384">
    <property type="entry name" value="Homodimeric domain of signal transducing histidine kinase"/>
    <property type="match status" value="1"/>
</dbReference>
<evidence type="ECO:0000256" key="1">
    <source>
        <dbReference type="ARBA" id="ARBA00000085"/>
    </source>
</evidence>
<dbReference type="Gene3D" id="1.10.287.130">
    <property type="match status" value="1"/>
</dbReference>
<keyword evidence="4" id="KW-0472">Membrane</keyword>
<feature type="transmembrane region" description="Helical" evidence="4">
    <location>
        <begin position="45"/>
        <end position="66"/>
    </location>
</feature>
<dbReference type="InterPro" id="IPR004358">
    <property type="entry name" value="Sig_transdc_His_kin-like_C"/>
</dbReference>
<dbReference type="InterPro" id="IPR005467">
    <property type="entry name" value="His_kinase_dom"/>
</dbReference>
<dbReference type="PANTHER" id="PTHR43065">
    <property type="entry name" value="SENSOR HISTIDINE KINASE"/>
    <property type="match status" value="1"/>
</dbReference>
<keyword evidence="3" id="KW-0597">Phosphoprotein</keyword>
<reference evidence="7" key="1">
    <citation type="journal article" date="2022" name="Int. J. Syst. Evol. Microbiol.">
        <title>Anaeromyxobacter oryzae sp. nov., Anaeromyxobacter diazotrophicus sp. nov. and Anaeromyxobacter paludicola sp. nov., isolated from paddy soils.</title>
        <authorList>
            <person name="Itoh H."/>
            <person name="Xu Z."/>
            <person name="Mise K."/>
            <person name="Masuda Y."/>
            <person name="Ushijima N."/>
            <person name="Hayakawa C."/>
            <person name="Shiratori Y."/>
            <person name="Senoo K."/>
        </authorList>
    </citation>
    <scope>NUCLEOTIDE SEQUENCE [LARGE SCALE GENOMIC DNA]</scope>
    <source>
        <strain evidence="7">Red630</strain>
    </source>
</reference>
<accession>A0ABM7X672</accession>
<dbReference type="InterPro" id="IPR036890">
    <property type="entry name" value="HATPase_C_sf"/>
</dbReference>
<evidence type="ECO:0000256" key="4">
    <source>
        <dbReference type="SAM" id="Phobius"/>
    </source>
</evidence>
<dbReference type="PROSITE" id="PS51257">
    <property type="entry name" value="PROKAR_LIPOPROTEIN"/>
    <property type="match status" value="1"/>
</dbReference>
<dbReference type="SUPFAM" id="SSF55874">
    <property type="entry name" value="ATPase domain of HSP90 chaperone/DNA topoisomerase II/histidine kinase"/>
    <property type="match status" value="1"/>
</dbReference>
<dbReference type="EC" id="2.7.13.3" evidence="2"/>
<dbReference type="Gene3D" id="3.30.565.10">
    <property type="entry name" value="Histidine kinase-like ATPase, C-terminal domain"/>
    <property type="match status" value="1"/>
</dbReference>
<name>A0ABM7X672_9BACT</name>
<dbReference type="RefSeq" id="WP_248343923.1">
    <property type="nucleotide sequence ID" value="NZ_AP025592.1"/>
</dbReference>
<dbReference type="EMBL" id="AP025592">
    <property type="protein sequence ID" value="BDG07305.1"/>
    <property type="molecule type" value="Genomic_DNA"/>
</dbReference>
<dbReference type="InterPro" id="IPR003661">
    <property type="entry name" value="HisK_dim/P_dom"/>
</dbReference>
<protein>
    <recommendedName>
        <fullName evidence="2">histidine kinase</fullName>
        <ecNumber evidence="2">2.7.13.3</ecNumber>
    </recommendedName>
</protein>
<keyword evidence="4" id="KW-0812">Transmembrane</keyword>
<evidence type="ECO:0000313" key="6">
    <source>
        <dbReference type="EMBL" id="BDG07305.1"/>
    </source>
</evidence>
<dbReference type="InterPro" id="IPR036097">
    <property type="entry name" value="HisK_dim/P_sf"/>
</dbReference>
<feature type="domain" description="Histidine kinase" evidence="5">
    <location>
        <begin position="105"/>
        <end position="324"/>
    </location>
</feature>
<proteinExistence type="predicted"/>
<dbReference type="PRINTS" id="PR00344">
    <property type="entry name" value="BCTRLSENSOR"/>
</dbReference>